<dbReference type="PANTHER" id="PTHR10336:SF209">
    <property type="entry name" value="PHOSPHOINOSITIDE PHOSPHOLIPASE C"/>
    <property type="match status" value="1"/>
</dbReference>
<dbReference type="SUPFAM" id="SSF47473">
    <property type="entry name" value="EF-hand"/>
    <property type="match status" value="1"/>
</dbReference>
<keyword evidence="5" id="KW-1185">Reference proteome</keyword>
<dbReference type="PROSITE" id="PS50003">
    <property type="entry name" value="PH_DOMAIN"/>
    <property type="match status" value="1"/>
</dbReference>
<dbReference type="GeneID" id="106815478"/>
<evidence type="ECO:0000256" key="1">
    <source>
        <dbReference type="ARBA" id="ARBA00022837"/>
    </source>
</evidence>
<dbReference type="InterPro" id="IPR011992">
    <property type="entry name" value="EF-hand-dom_pair"/>
</dbReference>
<dbReference type="Pfam" id="PF14788">
    <property type="entry name" value="EF-hand_10"/>
    <property type="match status" value="1"/>
</dbReference>
<accession>A0ABM1ETA4</accession>
<evidence type="ECO:0000259" key="3">
    <source>
        <dbReference type="PROSITE" id="PS50003"/>
    </source>
</evidence>
<dbReference type="SUPFAM" id="SSF50729">
    <property type="entry name" value="PH domain-like"/>
    <property type="match status" value="1"/>
</dbReference>
<dbReference type="Gene3D" id="1.10.238.10">
    <property type="entry name" value="EF-hand"/>
    <property type="match status" value="2"/>
</dbReference>
<comment type="catalytic activity">
    <reaction evidence="2">
        <text>a 1,2-diacyl-sn-glycero-3-phospho-(1D-myo-inositol-4,5-bisphosphate) + H2O = 1D-myo-inositol 1,4,5-trisphosphate + a 1,2-diacyl-sn-glycerol + H(+)</text>
        <dbReference type="Rhea" id="RHEA:33179"/>
        <dbReference type="ChEBI" id="CHEBI:15377"/>
        <dbReference type="ChEBI" id="CHEBI:15378"/>
        <dbReference type="ChEBI" id="CHEBI:17815"/>
        <dbReference type="ChEBI" id="CHEBI:58456"/>
        <dbReference type="ChEBI" id="CHEBI:203600"/>
        <dbReference type="EC" id="3.1.4.11"/>
    </reaction>
    <physiologicalReaction direction="left-to-right" evidence="2">
        <dbReference type="Rhea" id="RHEA:33180"/>
    </physiologicalReaction>
</comment>
<dbReference type="InterPro" id="IPR001192">
    <property type="entry name" value="PI-PLC_fam"/>
</dbReference>
<dbReference type="InterPro" id="IPR011993">
    <property type="entry name" value="PH-like_dom_sf"/>
</dbReference>
<dbReference type="Gene3D" id="2.30.29.30">
    <property type="entry name" value="Pleckstrin-homology domain (PH domain)/Phosphotyrosine-binding domain (PTB)"/>
    <property type="match status" value="1"/>
</dbReference>
<dbReference type="InterPro" id="IPR018247">
    <property type="entry name" value="EF_Hand_1_Ca_BS"/>
</dbReference>
<proteinExistence type="predicted"/>
<evidence type="ECO:0000313" key="5">
    <source>
        <dbReference type="Proteomes" id="UP000695022"/>
    </source>
</evidence>
<dbReference type="InterPro" id="IPR001849">
    <property type="entry name" value="PH_domain"/>
</dbReference>
<feature type="domain" description="EF-hand" evidence="4">
    <location>
        <begin position="132"/>
        <end position="167"/>
    </location>
</feature>
<evidence type="ECO:0000256" key="2">
    <source>
        <dbReference type="ARBA" id="ARBA00023674"/>
    </source>
</evidence>
<feature type="domain" description="PH" evidence="3">
    <location>
        <begin position="1"/>
        <end position="86"/>
    </location>
</feature>
<reference evidence="6" key="1">
    <citation type="submission" date="2025-08" db="UniProtKB">
        <authorList>
            <consortium name="RefSeq"/>
        </authorList>
    </citation>
    <scope>IDENTIFICATION</scope>
</reference>
<keyword evidence="1" id="KW-0106">Calcium</keyword>
<dbReference type="InterPro" id="IPR039504">
    <property type="entry name" value="PLC-delta3_EF-hand"/>
</dbReference>
<protein>
    <submittedName>
        <fullName evidence="6">1-phosphatidylinositol 4,5-bisphosphate phosphodiesterase delta-4-like</fullName>
    </submittedName>
</protein>
<evidence type="ECO:0000259" key="4">
    <source>
        <dbReference type="PROSITE" id="PS50222"/>
    </source>
</evidence>
<dbReference type="PROSITE" id="PS00018">
    <property type="entry name" value="EF_HAND_1"/>
    <property type="match status" value="2"/>
</dbReference>
<dbReference type="RefSeq" id="XP_014675425.1">
    <property type="nucleotide sequence ID" value="XM_014819939.1"/>
</dbReference>
<dbReference type="Proteomes" id="UP000695022">
    <property type="component" value="Unplaced"/>
</dbReference>
<dbReference type="InterPro" id="IPR002048">
    <property type="entry name" value="EF_hand_dom"/>
</dbReference>
<dbReference type="SMART" id="SM00054">
    <property type="entry name" value="EFh"/>
    <property type="match status" value="2"/>
</dbReference>
<dbReference type="PROSITE" id="PS50222">
    <property type="entry name" value="EF_HAND_2"/>
    <property type="match status" value="2"/>
</dbReference>
<feature type="domain" description="EF-hand" evidence="4">
    <location>
        <begin position="96"/>
        <end position="131"/>
    </location>
</feature>
<organism evidence="5 6">
    <name type="scientific">Priapulus caudatus</name>
    <name type="common">Priapulid worm</name>
    <dbReference type="NCBI Taxonomy" id="37621"/>
    <lineage>
        <taxon>Eukaryota</taxon>
        <taxon>Metazoa</taxon>
        <taxon>Ecdysozoa</taxon>
        <taxon>Scalidophora</taxon>
        <taxon>Priapulida</taxon>
        <taxon>Priapulimorpha</taxon>
        <taxon>Priapulimorphida</taxon>
        <taxon>Priapulidae</taxon>
        <taxon>Priapulus</taxon>
    </lineage>
</organism>
<sequence>MTALKYTDSHKWIKGNCSFPIADIQEVRTGWNTAIFDSVAKSSSNALDERQCFSLVMGNNYVTLDLAADSPETRDRWVAALQTLVKRHTSASLKKQHYLYLKEHFIKADSDKNKRLGFDEIQSLLKQMNISIDKKNAKRMFERADKNRNGNLDVVEFVDFYERLLVRPDIDQIITSFTAADDANFLDAVDLQRFLQQSQKVEFSLDDCRMLINNHEVQPTFKKEGFLSSDGLSRYC</sequence>
<dbReference type="PANTHER" id="PTHR10336">
    <property type="entry name" value="PHOSPHOINOSITIDE-SPECIFIC PHOSPHOLIPASE C FAMILY PROTEIN"/>
    <property type="match status" value="1"/>
</dbReference>
<name>A0ABM1ETA4_PRICU</name>
<evidence type="ECO:0000313" key="6">
    <source>
        <dbReference type="RefSeq" id="XP_014675425.1"/>
    </source>
</evidence>
<gene>
    <name evidence="6" type="primary">LOC106815478</name>
</gene>